<feature type="chain" id="PRO_5022244297" description="DUF3108 domain-containing protein" evidence="1">
    <location>
        <begin position="26"/>
        <end position="246"/>
    </location>
</feature>
<accession>A0A517XXD7</accession>
<dbReference type="AlphaFoldDB" id="A0A517XXD7"/>
<dbReference type="OrthoDB" id="280481at2"/>
<protein>
    <recommendedName>
        <fullName evidence="4">DUF3108 domain-containing protein</fullName>
    </recommendedName>
</protein>
<gene>
    <name evidence="2" type="ORF">ETAA1_41650</name>
</gene>
<name>A0A517XXD7_9BACT</name>
<sequence precursor="true">MVRAGILVLTVVAVAVAQPAGPAPADVVRRAIDAHGGLDVLKKYPAGTSKIGGKVAINGTEFPFTGSLAFAVPGKARLEMTIEAFGQKTTLVQLVNGDKVRQTEAGQPSRLDPPVQAELRESAVIQEMSLLYPLLDATKYTLSAEAPGAVDGRPAAVLLVKAKGLKDARLYFDQKTGLLAGMRREGLNPEQKKVDEFTAFSEYKAVGGMMVPMRSRVSHDGKAFLEITVAEYRPLGSIDEKTFAVE</sequence>
<proteinExistence type="predicted"/>
<keyword evidence="3" id="KW-1185">Reference proteome</keyword>
<evidence type="ECO:0008006" key="4">
    <source>
        <dbReference type="Google" id="ProtNLM"/>
    </source>
</evidence>
<dbReference type="RefSeq" id="WP_145241714.1">
    <property type="nucleotide sequence ID" value="NZ_CP036273.1"/>
</dbReference>
<evidence type="ECO:0000313" key="3">
    <source>
        <dbReference type="Proteomes" id="UP000319576"/>
    </source>
</evidence>
<feature type="signal peptide" evidence="1">
    <location>
        <begin position="1"/>
        <end position="25"/>
    </location>
</feature>
<reference evidence="2 3" key="1">
    <citation type="submission" date="2019-02" db="EMBL/GenBank/DDBJ databases">
        <title>Deep-cultivation of Planctomycetes and their phenomic and genomic characterization uncovers novel biology.</title>
        <authorList>
            <person name="Wiegand S."/>
            <person name="Jogler M."/>
            <person name="Boedeker C."/>
            <person name="Pinto D."/>
            <person name="Vollmers J."/>
            <person name="Rivas-Marin E."/>
            <person name="Kohn T."/>
            <person name="Peeters S.H."/>
            <person name="Heuer A."/>
            <person name="Rast P."/>
            <person name="Oberbeckmann S."/>
            <person name="Bunk B."/>
            <person name="Jeske O."/>
            <person name="Meyerdierks A."/>
            <person name="Storesund J.E."/>
            <person name="Kallscheuer N."/>
            <person name="Luecker S."/>
            <person name="Lage O.M."/>
            <person name="Pohl T."/>
            <person name="Merkel B.J."/>
            <person name="Hornburger P."/>
            <person name="Mueller R.-W."/>
            <person name="Bruemmer F."/>
            <person name="Labrenz M."/>
            <person name="Spormann A.M."/>
            <person name="Op den Camp H."/>
            <person name="Overmann J."/>
            <person name="Amann R."/>
            <person name="Jetten M.S.M."/>
            <person name="Mascher T."/>
            <person name="Medema M.H."/>
            <person name="Devos D.P."/>
            <person name="Kaster A.-K."/>
            <person name="Ovreas L."/>
            <person name="Rohde M."/>
            <person name="Galperin M.Y."/>
            <person name="Jogler C."/>
        </authorList>
    </citation>
    <scope>NUCLEOTIDE SEQUENCE [LARGE SCALE GENOMIC DNA]</scope>
    <source>
        <strain evidence="2 3">ETA_A1</strain>
    </source>
</reference>
<organism evidence="2 3">
    <name type="scientific">Urbifossiella limnaea</name>
    <dbReference type="NCBI Taxonomy" id="2528023"/>
    <lineage>
        <taxon>Bacteria</taxon>
        <taxon>Pseudomonadati</taxon>
        <taxon>Planctomycetota</taxon>
        <taxon>Planctomycetia</taxon>
        <taxon>Gemmatales</taxon>
        <taxon>Gemmataceae</taxon>
        <taxon>Urbifossiella</taxon>
    </lineage>
</organism>
<evidence type="ECO:0000256" key="1">
    <source>
        <dbReference type="SAM" id="SignalP"/>
    </source>
</evidence>
<dbReference type="Proteomes" id="UP000319576">
    <property type="component" value="Chromosome"/>
</dbReference>
<evidence type="ECO:0000313" key="2">
    <source>
        <dbReference type="EMBL" id="QDU22189.1"/>
    </source>
</evidence>
<dbReference type="KEGG" id="uli:ETAA1_41650"/>
<keyword evidence="1" id="KW-0732">Signal</keyword>
<dbReference type="EMBL" id="CP036273">
    <property type="protein sequence ID" value="QDU22189.1"/>
    <property type="molecule type" value="Genomic_DNA"/>
</dbReference>